<protein>
    <submittedName>
        <fullName evidence="2">Type IV toxin-antitoxin system AbiEi family antitoxin domain-containing protein</fullName>
    </submittedName>
</protein>
<reference evidence="3" key="1">
    <citation type="journal article" date="2019" name="Int. J. Syst. Evol. Microbiol.">
        <title>The Global Catalogue of Microorganisms (GCM) 10K type strain sequencing project: providing services to taxonomists for standard genome sequencing and annotation.</title>
        <authorList>
            <consortium name="The Broad Institute Genomics Platform"/>
            <consortium name="The Broad Institute Genome Sequencing Center for Infectious Disease"/>
            <person name="Wu L."/>
            <person name="Ma J."/>
        </authorList>
    </citation>
    <scope>NUCLEOTIDE SEQUENCE [LARGE SCALE GENOMIC DNA]</scope>
    <source>
        <strain evidence="3">JCM 14323</strain>
    </source>
</reference>
<name>A0ABP4Z2D4_9MICO</name>
<keyword evidence="3" id="KW-1185">Reference proteome</keyword>
<dbReference type="SUPFAM" id="SSF52980">
    <property type="entry name" value="Restriction endonuclease-like"/>
    <property type="match status" value="1"/>
</dbReference>
<proteinExistence type="predicted"/>
<organism evidence="2 3">
    <name type="scientific">Agromyces salentinus</name>
    <dbReference type="NCBI Taxonomy" id="269421"/>
    <lineage>
        <taxon>Bacteria</taxon>
        <taxon>Bacillati</taxon>
        <taxon>Actinomycetota</taxon>
        <taxon>Actinomycetes</taxon>
        <taxon>Micrococcales</taxon>
        <taxon>Microbacteriaceae</taxon>
        <taxon>Agromyces</taxon>
    </lineage>
</organism>
<accession>A0ABP4Z2D4</accession>
<comment type="caution">
    <text evidence="2">The sequence shown here is derived from an EMBL/GenBank/DDBJ whole genome shotgun (WGS) entry which is preliminary data.</text>
</comment>
<gene>
    <name evidence="2" type="ORF">GCM10009750_24260</name>
</gene>
<dbReference type="Pfam" id="PF04480">
    <property type="entry name" value="DUF559"/>
    <property type="match status" value="1"/>
</dbReference>
<feature type="domain" description="DUF559" evidence="1">
    <location>
        <begin position="190"/>
        <end position="265"/>
    </location>
</feature>
<dbReference type="InterPro" id="IPR007569">
    <property type="entry name" value="DUF559"/>
</dbReference>
<evidence type="ECO:0000313" key="2">
    <source>
        <dbReference type="EMBL" id="GAA1838053.1"/>
    </source>
</evidence>
<evidence type="ECO:0000313" key="3">
    <source>
        <dbReference type="Proteomes" id="UP001501746"/>
    </source>
</evidence>
<dbReference type="EMBL" id="BAAANK010000006">
    <property type="protein sequence ID" value="GAA1838053.1"/>
    <property type="molecule type" value="Genomic_DNA"/>
</dbReference>
<sequence>MSLADWLDSEGGIRHVEQALGAGYTRYAIRTAVAQGAVRRLRRTWIATPAAPALLRTAASLGGRVACITAARLHGLWAIDDDRPHFAVAHGASRFDAGGARVHWNAGPIGPTRFELVESVVDALVHIAGCRPLDHALATWESALRSGRVDTEYLARLPLRHTAAHRVRDGASQLSDSGLESIAFARLRRIGLAIRQQVRLAGHSVDGLVGSRLVIQIDGYEFHRDAASRRRDIAHDRRLALMGFTVLRFDYEQVLFGWPAVEHEVRAAVAVGLHEIRDIRSSGERTPFRPAPRETA</sequence>
<dbReference type="Proteomes" id="UP001501746">
    <property type="component" value="Unassembled WGS sequence"/>
</dbReference>
<evidence type="ECO:0000259" key="1">
    <source>
        <dbReference type="Pfam" id="PF04480"/>
    </source>
</evidence>
<dbReference type="InterPro" id="IPR011335">
    <property type="entry name" value="Restrct_endonuc-II-like"/>
</dbReference>
<dbReference type="Gene3D" id="3.40.960.10">
    <property type="entry name" value="VSR Endonuclease"/>
    <property type="match status" value="1"/>
</dbReference>